<dbReference type="EMBL" id="JAHHIF010000026">
    <property type="protein sequence ID" value="MBW4546507.1"/>
    <property type="molecule type" value="Genomic_DNA"/>
</dbReference>
<evidence type="ECO:0000313" key="3">
    <source>
        <dbReference type="Proteomes" id="UP000753908"/>
    </source>
</evidence>
<dbReference type="Proteomes" id="UP000753908">
    <property type="component" value="Unassembled WGS sequence"/>
</dbReference>
<reference evidence="2" key="1">
    <citation type="submission" date="2021-05" db="EMBL/GenBank/DDBJ databases">
        <authorList>
            <person name="Pietrasiak N."/>
            <person name="Ward R."/>
            <person name="Stajich J.E."/>
            <person name="Kurbessoian T."/>
        </authorList>
    </citation>
    <scope>NUCLEOTIDE SEQUENCE</scope>
    <source>
        <strain evidence="2">CPER-KK1</strain>
    </source>
</reference>
<evidence type="ECO:0000256" key="1">
    <source>
        <dbReference type="SAM" id="MobiDB-lite"/>
    </source>
</evidence>
<dbReference type="AlphaFoldDB" id="A0A951UB33"/>
<name>A0A951UB33_9CYAN</name>
<sequence>MKKALWIFLLIVIGFTLALGLSNFRSSENPSSNVPNLVPSVTATSKDGRPTNVSLGSGLNGLADWSSQTPFLNLFKQARDWIPQCGDGSPAGCPGFDTKENNRLNLDANGYPKSLPATNDNSVKYRRVETVLFADGNPESVGRYIVMYDGEGTLTYSGAKKDEAVSKPGTEVIDISKEAGYVFLGISATNPNNHVRNIRVIRESQLDTYKAGEIFNPVWLEKIKAFKTVRFMDWMETNNSAQKEWSDRPKPEDYSWALEGAPIEIMVALANKLKANPWFNIPHQATDEYITNFAKIVKEKLDPSLTAYVEHSNEVWNWQFGQAQYANQQGRARWGDHGDAFMQWNGMKAAQICDIWKKDVFGDAQKHRVNCVISTQTPYKGLEEGLLNCPLWVAEGNAPCYQHGIDSYAITGYWSGDLGNPENIATVKSWLKDADGGFGKAFEQIKTGNLLKVGEDSLPDTKANYQYQLKVAQEKGLSLVAYEGGQSIAGSGGVENDEQLTQFFIELNRRPEMYEIYTQMLNDWKDSGGTLFNHFVDVGTPSKWGSWGALEYVTQNGSPKYNALIDFIKSNPQ</sequence>
<proteinExistence type="predicted"/>
<feature type="region of interest" description="Disordered" evidence="1">
    <location>
        <begin position="26"/>
        <end position="52"/>
    </location>
</feature>
<evidence type="ECO:0000313" key="2">
    <source>
        <dbReference type="EMBL" id="MBW4546507.1"/>
    </source>
</evidence>
<gene>
    <name evidence="2" type="ORF">KME25_18975</name>
</gene>
<protein>
    <submittedName>
        <fullName evidence="2">Cellulose-binding protein</fullName>
    </submittedName>
</protein>
<accession>A0A951UB33</accession>
<comment type="caution">
    <text evidence="2">The sequence shown here is derived from an EMBL/GenBank/DDBJ whole genome shotgun (WGS) entry which is preliminary data.</text>
</comment>
<reference evidence="2" key="2">
    <citation type="journal article" date="2022" name="Microbiol. Resour. Announc.">
        <title>Metagenome Sequencing to Explore Phylogenomics of Terrestrial Cyanobacteria.</title>
        <authorList>
            <person name="Ward R.D."/>
            <person name="Stajich J.E."/>
            <person name="Johansen J.R."/>
            <person name="Huntemann M."/>
            <person name="Clum A."/>
            <person name="Foster B."/>
            <person name="Foster B."/>
            <person name="Roux S."/>
            <person name="Palaniappan K."/>
            <person name="Varghese N."/>
            <person name="Mukherjee S."/>
            <person name="Reddy T.B.K."/>
            <person name="Daum C."/>
            <person name="Copeland A."/>
            <person name="Chen I.A."/>
            <person name="Ivanova N.N."/>
            <person name="Kyrpides N.C."/>
            <person name="Shapiro N."/>
            <person name="Eloe-Fadrosh E.A."/>
            <person name="Pietrasiak N."/>
        </authorList>
    </citation>
    <scope>NUCLEOTIDE SEQUENCE</scope>
    <source>
        <strain evidence="2">CPER-KK1</strain>
    </source>
</reference>
<organism evidence="2 3">
    <name type="scientific">Symplocastrum torsivum CPER-KK1</name>
    <dbReference type="NCBI Taxonomy" id="450513"/>
    <lineage>
        <taxon>Bacteria</taxon>
        <taxon>Bacillati</taxon>
        <taxon>Cyanobacteriota</taxon>
        <taxon>Cyanophyceae</taxon>
        <taxon>Oscillatoriophycideae</taxon>
        <taxon>Oscillatoriales</taxon>
        <taxon>Microcoleaceae</taxon>
        <taxon>Symplocastrum</taxon>
    </lineage>
</organism>